<protein>
    <submittedName>
        <fullName evidence="2">Uncharacterized protein</fullName>
    </submittedName>
</protein>
<dbReference type="Proteomes" id="UP000594195">
    <property type="component" value="Chromosome"/>
</dbReference>
<feature type="transmembrane region" description="Helical" evidence="1">
    <location>
        <begin position="6"/>
        <end position="24"/>
    </location>
</feature>
<organism evidence="2 3">
    <name type="scientific">Kaistella flava</name>
    <name type="common">ex Peng et al. 2021</name>
    <dbReference type="NCBI Taxonomy" id="2038776"/>
    <lineage>
        <taxon>Bacteria</taxon>
        <taxon>Pseudomonadati</taxon>
        <taxon>Bacteroidota</taxon>
        <taxon>Flavobacteriia</taxon>
        <taxon>Flavobacteriales</taxon>
        <taxon>Weeksellaceae</taxon>
        <taxon>Chryseobacterium group</taxon>
        <taxon>Kaistella</taxon>
    </lineage>
</organism>
<keyword evidence="3" id="KW-1185">Reference proteome</keyword>
<accession>A0A7M2YAK2</accession>
<dbReference type="KEGG" id="kfa:Q73A0000_12590"/>
<evidence type="ECO:0000256" key="1">
    <source>
        <dbReference type="SAM" id="Phobius"/>
    </source>
</evidence>
<dbReference type="AlphaFoldDB" id="A0A7M2YAK2"/>
<keyword evidence="1" id="KW-0472">Membrane</keyword>
<dbReference type="RefSeq" id="WP_193811302.1">
    <property type="nucleotide sequence ID" value="NZ_CP040442.1"/>
</dbReference>
<name>A0A7M2YAK2_9FLAO</name>
<dbReference type="EMBL" id="CP040442">
    <property type="protein sequence ID" value="QOW11136.1"/>
    <property type="molecule type" value="Genomic_DNA"/>
</dbReference>
<evidence type="ECO:0000313" key="3">
    <source>
        <dbReference type="Proteomes" id="UP000594195"/>
    </source>
</evidence>
<keyword evidence="1" id="KW-0812">Transmembrane</keyword>
<evidence type="ECO:0000313" key="2">
    <source>
        <dbReference type="EMBL" id="QOW11136.1"/>
    </source>
</evidence>
<keyword evidence="1" id="KW-1133">Transmembrane helix</keyword>
<sequence>MRKETGIILAGSVGVIIGLTLFGVRKFLVKKRKAYDDYYADFHRHFERKHKDDTNEGVEFLAVR</sequence>
<reference evidence="2 3" key="1">
    <citation type="submission" date="2019-05" db="EMBL/GenBank/DDBJ databases">
        <title>Chryseobacterium sp. isolated from King George Island, maritime Antarctica.</title>
        <authorList>
            <person name="Peng X."/>
        </authorList>
    </citation>
    <scope>NUCLEOTIDE SEQUENCE [LARGE SCALE GENOMIC DNA]</scope>
    <source>
        <strain evidence="2 3">7-3A</strain>
    </source>
</reference>
<gene>
    <name evidence="2" type="ORF">Q73A0000_12590</name>
</gene>
<proteinExistence type="predicted"/>